<dbReference type="GO" id="GO:0016757">
    <property type="term" value="F:glycosyltransferase activity"/>
    <property type="evidence" value="ECO:0007669"/>
    <property type="project" value="InterPro"/>
</dbReference>
<dbReference type="SUPFAM" id="SSF53756">
    <property type="entry name" value="UDP-Glycosyltransferase/glycogen phosphorylase"/>
    <property type="match status" value="1"/>
</dbReference>
<protein>
    <recommendedName>
        <fullName evidence="2">Glycosyl transferase family 1 domain-containing protein</fullName>
    </recommendedName>
</protein>
<reference evidence="3 4" key="1">
    <citation type="journal article" date="2016" name="Nat. Commun.">
        <title>Thousands of microbial genomes shed light on interconnected biogeochemical processes in an aquifer system.</title>
        <authorList>
            <person name="Anantharaman K."/>
            <person name="Brown C.T."/>
            <person name="Hug L.A."/>
            <person name="Sharon I."/>
            <person name="Castelle C.J."/>
            <person name="Probst A.J."/>
            <person name="Thomas B.C."/>
            <person name="Singh A."/>
            <person name="Wilkins M.J."/>
            <person name="Karaoz U."/>
            <person name="Brodie E.L."/>
            <person name="Williams K.H."/>
            <person name="Hubbard S.S."/>
            <person name="Banfield J.F."/>
        </authorList>
    </citation>
    <scope>NUCLEOTIDE SEQUENCE [LARGE SCALE GENOMIC DNA]</scope>
</reference>
<dbReference type="Gene3D" id="3.40.50.2000">
    <property type="entry name" value="Glycogen Phosphorylase B"/>
    <property type="match status" value="2"/>
</dbReference>
<evidence type="ECO:0000313" key="3">
    <source>
        <dbReference type="EMBL" id="OGM63780.1"/>
    </source>
</evidence>
<dbReference type="Pfam" id="PF00534">
    <property type="entry name" value="Glycos_transf_1"/>
    <property type="match status" value="1"/>
</dbReference>
<evidence type="ECO:0000259" key="2">
    <source>
        <dbReference type="Pfam" id="PF00534"/>
    </source>
</evidence>
<name>A0A1F8BII5_9BACT</name>
<feature type="coiled-coil region" evidence="1">
    <location>
        <begin position="356"/>
        <end position="390"/>
    </location>
</feature>
<sequence>MVFRRMKIALVHDYLKEYGGAERVLKTLAEIYPNAPIYTAFSVKGSTAEKEFKDKEIYESWLAPLLKIDNLYSPLRFLTPLVWRSFDLSEYDLVITSCSWYITRGFEVGPKTKVMAYCHTPPRWLYGYETSVGFTKYWPVKVYSVIVGHFMRMYDFKTAQVPTKNKEQRTKNRKIRGGVNYFIANSKNVADRIKKFYRRDSTVIYPPVDVKNIIKSTGNPPSPRLRWTKEDYFLMVSRLVGAKGLEEAAKAFKNSKYKLKIVGEAHGFSDVEKRLKRLSGENVELIGRVSVEELYTLYANAKGFIALARDEDFGMTVVEAMAAGTPVIAFNGGGFKESVVDGITGVLINDTDETTLENAIERFNKIKWDRKKLQENAKRFSKERFEMELKEVISSKIK</sequence>
<organism evidence="3 4">
    <name type="scientific">Candidatus Woesebacteria bacterium RIFCSPLOWO2_01_FULL_39_25</name>
    <dbReference type="NCBI Taxonomy" id="1802521"/>
    <lineage>
        <taxon>Bacteria</taxon>
        <taxon>Candidatus Woeseibacteriota</taxon>
    </lineage>
</organism>
<keyword evidence="1" id="KW-0175">Coiled coil</keyword>
<comment type="caution">
    <text evidence="3">The sequence shown here is derived from an EMBL/GenBank/DDBJ whole genome shotgun (WGS) entry which is preliminary data.</text>
</comment>
<dbReference type="EMBL" id="MGHH01000015">
    <property type="protein sequence ID" value="OGM63780.1"/>
    <property type="molecule type" value="Genomic_DNA"/>
</dbReference>
<dbReference type="PANTHER" id="PTHR45947">
    <property type="entry name" value="SULFOQUINOVOSYL TRANSFERASE SQD2"/>
    <property type="match status" value="1"/>
</dbReference>
<dbReference type="Proteomes" id="UP000176725">
    <property type="component" value="Unassembled WGS sequence"/>
</dbReference>
<dbReference type="STRING" id="1802521.A2893_02255"/>
<dbReference type="PANTHER" id="PTHR45947:SF3">
    <property type="entry name" value="SULFOQUINOVOSYL TRANSFERASE SQD2"/>
    <property type="match status" value="1"/>
</dbReference>
<proteinExistence type="predicted"/>
<feature type="domain" description="Glycosyl transferase family 1" evidence="2">
    <location>
        <begin position="228"/>
        <end position="379"/>
    </location>
</feature>
<dbReference type="AlphaFoldDB" id="A0A1F8BII5"/>
<evidence type="ECO:0000313" key="4">
    <source>
        <dbReference type="Proteomes" id="UP000176725"/>
    </source>
</evidence>
<evidence type="ECO:0000256" key="1">
    <source>
        <dbReference type="SAM" id="Coils"/>
    </source>
</evidence>
<dbReference type="InterPro" id="IPR001296">
    <property type="entry name" value="Glyco_trans_1"/>
</dbReference>
<accession>A0A1F8BII5</accession>
<dbReference type="InterPro" id="IPR050194">
    <property type="entry name" value="Glycosyltransferase_grp1"/>
</dbReference>
<gene>
    <name evidence="3" type="ORF">A2893_02255</name>
</gene>